<organism evidence="4 5">
    <name type="scientific">Plasmodium malariae</name>
    <dbReference type="NCBI Taxonomy" id="5858"/>
    <lineage>
        <taxon>Eukaryota</taxon>
        <taxon>Sar</taxon>
        <taxon>Alveolata</taxon>
        <taxon>Apicomplexa</taxon>
        <taxon>Aconoidasida</taxon>
        <taxon>Haemosporida</taxon>
        <taxon>Plasmodiidae</taxon>
        <taxon>Plasmodium</taxon>
        <taxon>Plasmodium (Plasmodium)</taxon>
    </lineage>
</organism>
<proteinExistence type="predicted"/>
<reference evidence="5" key="1">
    <citation type="submission" date="2016-05" db="EMBL/GenBank/DDBJ databases">
        <authorList>
            <person name="Naeem Raeece"/>
        </authorList>
    </citation>
    <scope>NUCLEOTIDE SEQUENCE [LARGE SCALE GENOMIC DNA]</scope>
</reference>
<feature type="region of interest" description="Disordered" evidence="2">
    <location>
        <begin position="794"/>
        <end position="846"/>
    </location>
</feature>
<feature type="transmembrane region" description="Helical" evidence="3">
    <location>
        <begin position="1574"/>
        <end position="1592"/>
    </location>
</feature>
<feature type="compositionally biased region" description="Polar residues" evidence="2">
    <location>
        <begin position="1257"/>
        <end position="1276"/>
    </location>
</feature>
<feature type="region of interest" description="Disordered" evidence="2">
    <location>
        <begin position="585"/>
        <end position="617"/>
    </location>
</feature>
<protein>
    <submittedName>
        <fullName evidence="4">Uncharacterized protein</fullName>
    </submittedName>
</protein>
<feature type="compositionally biased region" description="Polar residues" evidence="2">
    <location>
        <begin position="254"/>
        <end position="268"/>
    </location>
</feature>
<sequence>MIEGGNYETERVRVTSSCWLSKHKIKNYVKKRKSFNKLNDMVFANFNICSTSVALPIINVKNDLKCISENKQINRLRQNKNKEMIQEINVLDDDETSSLILRSKAFNETWKLLNDYMNCFIYNYLNEMINKEVNFLNKNLCLKDDKVSLLIIKTQTCPFVNSLQYRIIAAKLKVLNCCSKKHRAGGHRVSSGRCENGRSEDGKNGRSEDGKNGRSEDGKNGRSEDGKNGMSKDGKNRRSEDGKNVSSEDDERTSSGAESTLTGDDNTFTYNNSEDRLVSYIQLKNQKHITSCMISVYSNDTVESILIRIIKELNGNCFMKVDRNNINYLFYKTIKKKRKRKKKKQSEVLLIFIKNYLQLRSSTFSALLLYLTHLKEITSINISVIITNNCVLSALSNLVYFIKKYVHVNICNFYLNYYNLIENIIFIPFFNSVLIKLKEYNYLIDRIFISDHDLGFLRLKHFFYMFIRDFYDKKILSFLNIPLTYFSCGTIHNGGNITDGHKTDGCKKEEATRGEQKEEEYTKTFSTFERDIIKALNVIDVKYIHEKYTLFLYASNFYEKHIHHLKSKGDINMLNILSELSMGNSKNLSSCRKRGRGDQEATKTAQGKRSGILNDPKEVLEDENQNRMKEIDDNAENCDMENIQANDEKQENAHVNEKNKKKRPQNNSNGLNEEHPNMLNQQILKKRKIENEHFYNCILYFSFSNYKQGKQGDSRSSIECSSKDSGTNEKIMNRKKEDYDADTSPYTLKGQADDTCTLSRNRNSNWSSEEMDNCKNGEKDIGICEGDDNIRIGNSGNNNNNRSSGNNKSNCNSNNCRNNNNGKRVNNNPINSEDNGSAFGRPHGETPTSEIIFLTQADYIRRRSKSDEHLQNYYFQNNASYNLLEGLSPINKIVDDTFIYDCKCLKQYVINNLSVHMKVEHNLDCLKILMKEWKNNEYMKIYNYEKIVAKLDTCSNTNSKNNGKGSKNLKHGNSVDKNRLNEDKKNELVNMKKMVLLYLHKCLIKSISKRMISLLYKKKKYNICLAVINIILKNIPIYSSLRKRIKILKELFKKYEQKFSVHNLKDLIIANEEIERELKQTLNTICDLLINLYITKINVLKKILNDIYNFLNNVSYVFKLEKYVNKRNRTYSISMSIFLDKLNYLITYLDVSIELKKRRKKKKEKEEEEVKEKESKHWGDAHNMANISPLNRNIYNVLSDVSSSKGISPFLHENEKVELCKTLNTLNIDAQNEKWDGSKNDKGNSVRVLKEGPDHNTMCNSEVHTSGSNNTISSNDHLSKDLLNNDRAMRNCQNSGILHPGGNYNNSKNCKDEREHENIPVSILLNKLSLDNVDLTFIEFMLVYFCEYFYFLLIPCLYLFPLTNICVTHDHSAEIFDVLNTNLQMRLLHVLYYNKLNINDINKPNICVSLNYRAFCDDINDTINSKGKFKEKQVHLNKKKFQPTKNILHITNELTDEKNEIIFFSFADTFNKCQNEDIVIIFKIVQNMKTKSINMCSMFIEYMNMKLNLVGGSEKKNNSYGNNGIIDSNSIGNGSSGSTRNSRKYCDSNTINKRNGVDELTESANYYCYTFQGLFYRFIIAIMSLFYFMKIIHIPSSFVKTKDDDIELFSSIIYDEQRSNFQNCNDIITNEHVDTQISEQGKITKLKRLDSPGNGKKEEQTRFNSLINGHHDMDATSSPFEQVKDDNECKFKNYVFDMLSNTNIRKLIFGKRYLN</sequence>
<feature type="region of interest" description="Disordered" evidence="2">
    <location>
        <begin position="958"/>
        <end position="977"/>
    </location>
</feature>
<feature type="compositionally biased region" description="Low complexity" evidence="2">
    <location>
        <begin position="794"/>
        <end position="828"/>
    </location>
</feature>
<keyword evidence="3" id="KW-0472">Membrane</keyword>
<evidence type="ECO:0000313" key="4">
    <source>
        <dbReference type="EMBL" id="SBS83703.1"/>
    </source>
</evidence>
<gene>
    <name evidence="4" type="ORF">PMALA_007670</name>
</gene>
<feature type="compositionally biased region" description="Basic and acidic residues" evidence="2">
    <location>
        <begin position="646"/>
        <end position="658"/>
    </location>
</feature>
<feature type="compositionally biased region" description="Basic and acidic residues" evidence="2">
    <location>
        <begin position="195"/>
        <end position="243"/>
    </location>
</feature>
<feature type="transmembrane region" description="Helical" evidence="3">
    <location>
        <begin position="414"/>
        <end position="435"/>
    </location>
</feature>
<evidence type="ECO:0000256" key="2">
    <source>
        <dbReference type="SAM" id="MobiDB-lite"/>
    </source>
</evidence>
<feature type="region of interest" description="Disordered" evidence="2">
    <location>
        <begin position="645"/>
        <end position="677"/>
    </location>
</feature>
<feature type="transmembrane region" description="Helical" evidence="3">
    <location>
        <begin position="377"/>
        <end position="402"/>
    </location>
</feature>
<keyword evidence="3" id="KW-1133">Transmembrane helix</keyword>
<dbReference type="VEuPathDB" id="PlasmoDB:PmUG01_07023600"/>
<keyword evidence="1" id="KW-0175">Coiled coil</keyword>
<name>A0A1A8VT47_PLAMA</name>
<keyword evidence="3" id="KW-0812">Transmembrane</keyword>
<evidence type="ECO:0000313" key="5">
    <source>
        <dbReference type="Proteomes" id="UP000078597"/>
    </source>
</evidence>
<feature type="region of interest" description="Disordered" evidence="2">
    <location>
        <begin position="183"/>
        <end position="268"/>
    </location>
</feature>
<feature type="coiled-coil region" evidence="1">
    <location>
        <begin position="1038"/>
        <end position="1084"/>
    </location>
</feature>
<feature type="region of interest" description="Disordered" evidence="2">
    <location>
        <begin position="1252"/>
        <end position="1276"/>
    </location>
</feature>
<accession>A0A1A8VT47</accession>
<feature type="transmembrane region" description="Helical" evidence="3">
    <location>
        <begin position="1337"/>
        <end position="1360"/>
    </location>
</feature>
<evidence type="ECO:0000256" key="1">
    <source>
        <dbReference type="SAM" id="Coils"/>
    </source>
</evidence>
<dbReference type="EMBL" id="FLQW01000409">
    <property type="protein sequence ID" value="SBS83703.1"/>
    <property type="molecule type" value="Genomic_DNA"/>
</dbReference>
<evidence type="ECO:0000256" key="3">
    <source>
        <dbReference type="SAM" id="Phobius"/>
    </source>
</evidence>
<dbReference type="Proteomes" id="UP000078597">
    <property type="component" value="Unassembled WGS sequence"/>
</dbReference>